<accession>A0ABS1KPK4</accession>
<dbReference type="EMBL" id="JAERRB010000002">
    <property type="protein sequence ID" value="MBL0741361.1"/>
    <property type="molecule type" value="Genomic_DNA"/>
</dbReference>
<evidence type="ECO:0000313" key="1">
    <source>
        <dbReference type="EMBL" id="MBL0741361.1"/>
    </source>
</evidence>
<comment type="caution">
    <text evidence="1">The sequence shown here is derived from an EMBL/GenBank/DDBJ whole genome shotgun (WGS) entry which is preliminary data.</text>
</comment>
<organism evidence="1 2">
    <name type="scientific">Chryseolinea lacunae</name>
    <dbReference type="NCBI Taxonomy" id="2801331"/>
    <lineage>
        <taxon>Bacteria</taxon>
        <taxon>Pseudomonadati</taxon>
        <taxon>Bacteroidota</taxon>
        <taxon>Cytophagia</taxon>
        <taxon>Cytophagales</taxon>
        <taxon>Fulvivirgaceae</taxon>
        <taxon>Chryseolinea</taxon>
    </lineage>
</organism>
<name>A0ABS1KPK4_9BACT</name>
<dbReference type="RefSeq" id="WP_202008709.1">
    <property type="nucleotide sequence ID" value="NZ_JAERRB010000002.1"/>
</dbReference>
<gene>
    <name evidence="1" type="ORF">JI741_09025</name>
</gene>
<proteinExistence type="predicted"/>
<dbReference type="Gene3D" id="2.40.30.10">
    <property type="entry name" value="Translation factors"/>
    <property type="match status" value="1"/>
</dbReference>
<sequence>MKMISRFRIKDTFIITDRGLVLAGTIEEGVVYFGDYIEFDAFGKKRKRRIKGVSSMRKADDETMNMGLLIECENESEMLELRRWRPENELGILTKH</sequence>
<dbReference type="InterPro" id="IPR009000">
    <property type="entry name" value="Transl_B-barrel_sf"/>
</dbReference>
<keyword evidence="2" id="KW-1185">Reference proteome</keyword>
<dbReference type="Proteomes" id="UP000613030">
    <property type="component" value="Unassembled WGS sequence"/>
</dbReference>
<reference evidence="1 2" key="1">
    <citation type="submission" date="2021-01" db="EMBL/GenBank/DDBJ databases">
        <title>Chryseolinea sp. Jin1 Genome sequencing and assembly.</title>
        <authorList>
            <person name="Kim I."/>
        </authorList>
    </citation>
    <scope>NUCLEOTIDE SEQUENCE [LARGE SCALE GENOMIC DNA]</scope>
    <source>
        <strain evidence="1 2">Jin1</strain>
    </source>
</reference>
<protein>
    <submittedName>
        <fullName evidence="1">Uncharacterized protein</fullName>
    </submittedName>
</protein>
<evidence type="ECO:0000313" key="2">
    <source>
        <dbReference type="Proteomes" id="UP000613030"/>
    </source>
</evidence>
<dbReference type="SUPFAM" id="SSF50447">
    <property type="entry name" value="Translation proteins"/>
    <property type="match status" value="1"/>
</dbReference>